<reference evidence="1 2" key="1">
    <citation type="submission" date="2021-06" db="EMBL/GenBank/DDBJ databases">
        <title>Caerostris extrusa draft genome.</title>
        <authorList>
            <person name="Kono N."/>
            <person name="Arakawa K."/>
        </authorList>
    </citation>
    <scope>NUCLEOTIDE SEQUENCE [LARGE SCALE GENOMIC DNA]</scope>
</reference>
<accession>A0AAV4Y2J6</accession>
<name>A0AAV4Y2J6_CAEEX</name>
<proteinExistence type="predicted"/>
<protein>
    <submittedName>
        <fullName evidence="1">Uncharacterized protein</fullName>
    </submittedName>
</protein>
<evidence type="ECO:0000313" key="2">
    <source>
        <dbReference type="Proteomes" id="UP001054945"/>
    </source>
</evidence>
<keyword evidence="2" id="KW-1185">Reference proteome</keyword>
<comment type="caution">
    <text evidence="1">The sequence shown here is derived from an EMBL/GenBank/DDBJ whole genome shotgun (WGS) entry which is preliminary data.</text>
</comment>
<dbReference type="AlphaFoldDB" id="A0AAV4Y2J6"/>
<sequence>MLKHGKVNFTEELTTNQTARYCRQELRNIFLQKRQELPQHLPTEEFRNPITDSSEISKPLPSVKLVLPVCGVDCGVLDLERGLII</sequence>
<gene>
    <name evidence="1" type="ORF">CEXT_549171</name>
</gene>
<dbReference type="Proteomes" id="UP001054945">
    <property type="component" value="Unassembled WGS sequence"/>
</dbReference>
<organism evidence="1 2">
    <name type="scientific">Caerostris extrusa</name>
    <name type="common">Bark spider</name>
    <name type="synonym">Caerostris bankana</name>
    <dbReference type="NCBI Taxonomy" id="172846"/>
    <lineage>
        <taxon>Eukaryota</taxon>
        <taxon>Metazoa</taxon>
        <taxon>Ecdysozoa</taxon>
        <taxon>Arthropoda</taxon>
        <taxon>Chelicerata</taxon>
        <taxon>Arachnida</taxon>
        <taxon>Araneae</taxon>
        <taxon>Araneomorphae</taxon>
        <taxon>Entelegynae</taxon>
        <taxon>Araneoidea</taxon>
        <taxon>Araneidae</taxon>
        <taxon>Caerostris</taxon>
    </lineage>
</organism>
<dbReference type="EMBL" id="BPLR01018638">
    <property type="protein sequence ID" value="GIZ01215.1"/>
    <property type="molecule type" value="Genomic_DNA"/>
</dbReference>
<evidence type="ECO:0000313" key="1">
    <source>
        <dbReference type="EMBL" id="GIZ01215.1"/>
    </source>
</evidence>